<evidence type="ECO:0000313" key="1">
    <source>
        <dbReference type="EMBL" id="ARS89005.1"/>
    </source>
</evidence>
<dbReference type="Proteomes" id="UP000250088">
    <property type="component" value="Chromosome"/>
</dbReference>
<organism evidence="1 2">
    <name type="scientific">Natrarchaeobaculum aegyptiacum</name>
    <dbReference type="NCBI Taxonomy" id="745377"/>
    <lineage>
        <taxon>Archaea</taxon>
        <taxon>Methanobacteriati</taxon>
        <taxon>Methanobacteriota</taxon>
        <taxon>Stenosarchaea group</taxon>
        <taxon>Halobacteria</taxon>
        <taxon>Halobacteriales</taxon>
        <taxon>Natrialbaceae</taxon>
        <taxon>Natrarchaeobaculum</taxon>
    </lineage>
</organism>
<protein>
    <submittedName>
        <fullName evidence="1">Uncharacterized protein</fullName>
    </submittedName>
</protein>
<keyword evidence="2" id="KW-1185">Reference proteome</keyword>
<dbReference type="EMBL" id="CP019893">
    <property type="protein sequence ID" value="ARS89005.1"/>
    <property type="molecule type" value="Genomic_DNA"/>
</dbReference>
<proteinExistence type="predicted"/>
<accession>A0A2Z2HSG1</accession>
<dbReference type="AlphaFoldDB" id="A0A2Z2HSG1"/>
<evidence type="ECO:0000313" key="2">
    <source>
        <dbReference type="Proteomes" id="UP000250088"/>
    </source>
</evidence>
<reference evidence="2" key="1">
    <citation type="submission" date="2017-02" db="EMBL/GenBank/DDBJ databases">
        <title>Natronthermophilus aegyptiacus gen. nov.,sp. nov., an aerobic, extremely halophilic alkalithermophilic archaeon isolated from the athalassohaline Wadi An Natrun, Egypt.</title>
        <authorList>
            <person name="Zhao B."/>
        </authorList>
    </citation>
    <scope>NUCLEOTIDE SEQUENCE [LARGE SCALE GENOMIC DNA]</scope>
    <source>
        <strain evidence="2">JW/NM-HA 15</strain>
    </source>
</reference>
<gene>
    <name evidence="1" type="ORF">B1756_04045</name>
</gene>
<name>A0A2Z2HSG1_9EURY</name>
<dbReference type="KEGG" id="naj:B1756_04045"/>
<sequence length="101" mass="11240">MLTSSFTFDSLSSLEFPMKAFDDTIDVCLVSERFVWQLNAALCSTRLCSVIIGGVVGWRSVCLVDVTPVSLARVVNRAEGHRWWRSTSLIDALGTTVLVWE</sequence>